<dbReference type="InterPro" id="IPR059100">
    <property type="entry name" value="TSP3_bac"/>
</dbReference>
<dbReference type="Gene3D" id="2.130.10.10">
    <property type="entry name" value="YVTN repeat-like/Quinoprotein amine dehydrogenase"/>
    <property type="match status" value="1"/>
</dbReference>
<dbReference type="SMART" id="SM00564">
    <property type="entry name" value="PQQ"/>
    <property type="match status" value="8"/>
</dbReference>
<evidence type="ECO:0000256" key="3">
    <source>
        <dbReference type="ARBA" id="ARBA00022729"/>
    </source>
</evidence>
<evidence type="ECO:0000256" key="2">
    <source>
        <dbReference type="ARBA" id="ARBA00022525"/>
    </source>
</evidence>
<proteinExistence type="predicted"/>
<dbReference type="PANTHER" id="PTHR32305">
    <property type="match status" value="1"/>
</dbReference>
<evidence type="ECO:0000259" key="6">
    <source>
        <dbReference type="Pfam" id="PF12733"/>
    </source>
</evidence>
<dbReference type="InterPro" id="IPR018391">
    <property type="entry name" value="PQQ_b-propeller_rpt"/>
</dbReference>
<dbReference type="InterPro" id="IPR002372">
    <property type="entry name" value="PQQ_rpt_dom"/>
</dbReference>
<dbReference type="Pfam" id="PF09136">
    <property type="entry name" value="Glucodextran_B"/>
    <property type="match status" value="1"/>
</dbReference>
<dbReference type="InterPro" id="IPR028974">
    <property type="entry name" value="TSP_type-3_rpt"/>
</dbReference>
<keyword evidence="2" id="KW-0964">Secreted</keyword>
<dbReference type="InterPro" id="IPR025883">
    <property type="entry name" value="Cadherin-like_domain"/>
</dbReference>
<feature type="region of interest" description="Disordered" evidence="5">
    <location>
        <begin position="1310"/>
        <end position="1342"/>
    </location>
</feature>
<feature type="domain" description="Pyrrolo-quinoline quinone repeat" evidence="7">
    <location>
        <begin position="1487"/>
        <end position="1611"/>
    </location>
</feature>
<evidence type="ECO:0000313" key="8">
    <source>
        <dbReference type="EMBL" id="MFD2311405.1"/>
    </source>
</evidence>
<comment type="caution">
    <text evidence="8">The sequence shown here is derived from an EMBL/GenBank/DDBJ whole genome shotgun (WGS) entry which is preliminary data.</text>
</comment>
<dbReference type="Pfam" id="PF13360">
    <property type="entry name" value="PQQ_2"/>
    <property type="match status" value="2"/>
</dbReference>
<protein>
    <submittedName>
        <fullName evidence="8">PQQ-binding-like beta-propeller repeat protein</fullName>
    </submittedName>
</protein>
<dbReference type="EMBL" id="JBHUJD010000017">
    <property type="protein sequence ID" value="MFD2311405.1"/>
    <property type="molecule type" value="Genomic_DNA"/>
</dbReference>
<keyword evidence="4" id="KW-0106">Calcium</keyword>
<keyword evidence="9" id="KW-1185">Reference proteome</keyword>
<dbReference type="Pfam" id="PF18884">
    <property type="entry name" value="TSP3_bac"/>
    <property type="match status" value="3"/>
</dbReference>
<dbReference type="RefSeq" id="WP_265721996.1">
    <property type="nucleotide sequence ID" value="NZ_JAPIVK010000017.1"/>
</dbReference>
<dbReference type="Pfam" id="PF12733">
    <property type="entry name" value="Cadherin-like"/>
    <property type="match status" value="1"/>
</dbReference>
<dbReference type="Proteomes" id="UP001597425">
    <property type="component" value="Unassembled WGS sequence"/>
</dbReference>
<dbReference type="InterPro" id="IPR050708">
    <property type="entry name" value="T6SS_VgrG/RHS"/>
</dbReference>
<evidence type="ECO:0000256" key="5">
    <source>
        <dbReference type="SAM" id="MobiDB-lite"/>
    </source>
</evidence>
<name>A0ABW5EGK7_9GAMM</name>
<dbReference type="SUPFAM" id="SSF50998">
    <property type="entry name" value="Quinoprotein alcohol dehydrogenase-like"/>
    <property type="match status" value="2"/>
</dbReference>
<accession>A0ABW5EGK7</accession>
<sequence>MAASTFSFAEEIRDYYAEPGLNPFKETINQNFNEHIDPFSGTLQLKYTDIHVPGNGGMDININRVYTSLQTNEYPKRTSYGVGWVMHFGRIVAPKDDQQKICNQDTYQVNTADNPSLEHPDGARELLVLNSVLGDGSLITRSNWRADCTAGEPGMVVSSPDGTKYTMDHFDFFEGEPSWFTTRIEDVNGNWISIEYESADNGASYIKNIYRSEEGGSEPVVTYEYQVTEDGLRLLDTITANGQVWTYEYEEIPGYMFPAHHLVRVTRPDNKYWEYTYFGVAPDPDPDDELPEDGVGSHSLQKVKYPDGAEIDYIYQFVRFDHGSSLRTTAIETKHVSGRDIASGDWTYVFEPHSVPMEGETLRYDKTTITSPDDVTEYYHYGKDYRWVSVDQYHFIKPSWVGLLAKELTHDKRGNLLFSKFLNWDTRKISNESMIHGSPYRTWWTEFATFAPFLVSEGHGYDSEAEREFGANGDGTVTVSRITKYSGHDDFGNPTVVREFNNYSRDDEYRTTTYEYSNDTAKWILGKVTSEESTMDGDTSLTTRVFDELGQLKQETTNGVDTGYEYTSAGDVQNVTDANGNTTYFSDYKRGIAQQENRPENVSIGRHINDTGTVSSITDGRGITTSFSYDDLNRLTGIDFPIYDDVSISYSSFYRTLTRGGFKQVDEFDSLGRLIKTTRSDTQTGEAISQRTELDALGRKVYESDPYGEVESGGISYDYDALGRVVKKSNSDGTYVSKSYDDEITEVVDERGNVTTYRNRNIGLDDSSLLRVDQPESVTTKFKRNLLNQPYEIWQYGDSGRIRREYKYNEKYFLESKSDPEIGTNHYTYDLVGNLKSSQVEEFRTTTYEYDDLDRLTFVDYPGSTLDTDFSYDDNGNLTGLIAGESSWSYQYDNNNNLTDEILTINSDISRSYAFHYDYNTLDFLAGITYPNSLYIDYAPNNLGRPTKVGSYAENVSYYPSGQIESFTYGNGKVAQFTLNQRLFPETVSVDGLVDLTYSYDDTGNVTSIIDAINSSQNVLMDQAGSYDGINRLRQVSGPWGTLDYSYNTFGDIQTRSLDGTSSNYFYRNAKLKQLRNNAELKFMDFDPLGNVTRKSQYDLNSSGYVSEHDTKSYRYDHASRLVAAITGGSTKNYFYDGNGHRYLERIKGSYQNSFSVYTQTGTLLFEEEFAECSTKSYIRLGDLLVAQSVDQEMDSELDTDADSISDCLETRLGLAPNDPQDATLDSDGDGLTNLEEVAQGTLLFSVDTDGDGVSDGDEVALQETDPLLADTDDDGINDSDETAAGSNLLLYDSDHDGVNDGDEQAFGLNALDPDDGRLDLDEDGYSNRQESLTSSDLSSVSGFPSDGSLAWYANTGGAIDKALSLDADGNLYVGARNGYLHAFHPDGSEKWRFQTGDEVLSTPVIGLDGTIYVGSDDGKLYAVNPDGTEKWNFQTYGNIQTSPSIGTDGTIYVASYDGELYAINEDGTLRWNYSTHPQNYVGAGFLSSPAVGADGTIYVGGWRVILDLPAPFMMAFTPDGDLKWQYGTDGPVDSSPAIGRNGDIYFYADDGFLYALTKDGELKWKYDTGSETSSSNWWSPVVGQNDTVYAGTAHGELIALDRAGQLLWEYDPLGTPFTPVIAEDGTVYFGTANGFLYALNPDGNLKWEYTDAYLLLSPPAIDIDGTVYIGDRNGRVQAFVNDNGGLASTPWPKFARDGFGSGNLCRSANSVYNPQVDSDSDGIPDCSEYVFGLDPNDGADAVLDTDGDTISNLDEYIAGTSLTEADTDGDGINDNNEALFASNAKLPDSDGDGILDGDEDYDFDGVSNAMEVIAGTDPYQSEAFLATGINLFHYPFAIPDGLTAFQLLDNLGGDGVISKIEKYDSSSNSFVSAEYVDGVAEGQDFTIQSGEGYVVHAQQSLQYAFEGEVVCPTANLEQGINLIGFSCISGEFSAFDLLSHLGGESVVSSVQRYNRGTGRYESATWMDGAPVGVDFPVNNNEAYIVHAQTAASIASPAEHTDLSIDSHTGGQAVEGFPVNVDGEFLALVTISGTVGTDTVSVEVNGEPANVSDGTFTIDLPLEGGTRSVEVAVTNLDNLVTRSTITLDVEQPWTLEVESHVDGQITYQSNPMVFGAVHESIDQIRVNGRPAVLESGSFRFGYLCENTGQESSPHCDYASYDDRLELDEGQHVLTVEAFRDGELLDSREIDLEVRRLAIATANPGLVSEALDDVAFPQSRIGDVAVYEAGNRGTFGHQLEIQATASDPSPGVAGNRLQTSIDVEVLNGMSGAYDATVELVFRDGDDAALYSADFLVSYDVPVSTVPPEFTVDSPVENADIYYSTGLVSGHYSASVDEIRVNGEVPEHFEGGIYSHPVDLTPGTLQVEAIGENPSLTRVKSVNFNTHAYDVMLAPGEVFTNEPIHTENFPASRVISYLTASDIVFQGAPAFVQRHNASVDLEVGETSPYKTMGHQFGIELQAAQGNPIVSGIYDFTVDWAPEIMGGFDPYMEIPVRLTVVESRDPPDIQLYSHTDGETVPSTTTGVAVRVSNDSSAQVVINGVQAQMEEIRNLPYTDHTYTAVLELNEGPNDIHVEVESLNGLTASETYTLNVVSQPVPTLDVTSHDEQEVISVDPVDIVAESGSETPGLTMYLNGEAQPSPVGEGTVYTWESTLLQEGDNLLEFYAPGYLDPIATRTVVLTPPPAPVITVTSHTEGEVVTQSPIVLTGTVVNPVESLTIDGIEMPLEGSGFTMEHLDLFEGDNVIEITAKGPGAHAETTTRTLNLFYQSSELPREVLVASSGKTYFRHEFTTTTDLFNSAWQVFYSFGEGRPDEQYSYWSSIEKLPDNRIVATLELNISDDADPGIYNFPVIMKFMDADSNLRFREIVMVDLTVTDENRLIPGSAILRSESIALEPTVFDAASSVQLVPDALPDGIGIQYYRSSQDWNEDLWNIQFEISADTDVTPGNYTVPVSYNFLDSDSTVIHTEVRNINVEVVLPEAGPPTVQVNSHNNGETVTTPIVTISGSVADANAMVTVNGQAAVVTPATGNEGTFSADITLEEGSNLVTVVATGEGQLTSTDQVTVNLSSQSSGGDLVIPVGETTRTSESFPMSESDFYAVAGLDLNYSGSADAINNLTLSSLSLTPVASELTWILEYDVSVNSAASPGVYDLSITYTFNDSNQAMVVEETRELSVEVTE</sequence>
<feature type="domain" description="Pyrrolo-quinoline quinone repeat" evidence="7">
    <location>
        <begin position="1346"/>
        <end position="1476"/>
    </location>
</feature>
<gene>
    <name evidence="8" type="ORF">ACFSKX_13345</name>
</gene>
<dbReference type="Gene3D" id="4.10.1080.10">
    <property type="entry name" value="TSP type-3 repeat"/>
    <property type="match status" value="2"/>
</dbReference>
<feature type="compositionally biased region" description="Low complexity" evidence="5">
    <location>
        <begin position="1332"/>
        <end position="1342"/>
    </location>
</feature>
<dbReference type="InterPro" id="IPR015943">
    <property type="entry name" value="WD40/YVTN_repeat-like_dom_sf"/>
</dbReference>
<feature type="domain" description="Cadherin-like beta-sandwich-like" evidence="6">
    <location>
        <begin position="2516"/>
        <end position="2591"/>
    </location>
</feature>
<dbReference type="Gene3D" id="2.60.40.10">
    <property type="entry name" value="Immunoglobulins"/>
    <property type="match status" value="4"/>
</dbReference>
<reference evidence="9" key="1">
    <citation type="journal article" date="2019" name="Int. J. Syst. Evol. Microbiol.">
        <title>The Global Catalogue of Microorganisms (GCM) 10K type strain sequencing project: providing services to taxonomists for standard genome sequencing and annotation.</title>
        <authorList>
            <consortium name="The Broad Institute Genomics Platform"/>
            <consortium name="The Broad Institute Genome Sequencing Center for Infectious Disease"/>
            <person name="Wu L."/>
            <person name="Ma J."/>
        </authorList>
    </citation>
    <scope>NUCLEOTIDE SEQUENCE [LARGE SCALE GENOMIC DNA]</scope>
    <source>
        <strain evidence="9">KCTC 12848</strain>
    </source>
</reference>
<evidence type="ECO:0000256" key="4">
    <source>
        <dbReference type="ARBA" id="ARBA00022837"/>
    </source>
</evidence>
<dbReference type="Gene3D" id="2.40.10.480">
    <property type="match status" value="1"/>
</dbReference>
<organism evidence="8 9">
    <name type="scientific">Microbulbifer halophilus</name>
    <dbReference type="NCBI Taxonomy" id="453963"/>
    <lineage>
        <taxon>Bacteria</taxon>
        <taxon>Pseudomonadati</taxon>
        <taxon>Pseudomonadota</taxon>
        <taxon>Gammaproteobacteria</taxon>
        <taxon>Cellvibrionales</taxon>
        <taxon>Microbulbiferaceae</taxon>
        <taxon>Microbulbifer</taxon>
    </lineage>
</organism>
<evidence type="ECO:0000256" key="1">
    <source>
        <dbReference type="ARBA" id="ARBA00004613"/>
    </source>
</evidence>
<keyword evidence="3" id="KW-0732">Signal</keyword>
<dbReference type="PANTHER" id="PTHR32305:SF15">
    <property type="entry name" value="PROTEIN RHSA-RELATED"/>
    <property type="match status" value="1"/>
</dbReference>
<dbReference type="Gene3D" id="2.40.128.630">
    <property type="match status" value="1"/>
</dbReference>
<dbReference type="Gene3D" id="2.180.10.10">
    <property type="entry name" value="RHS repeat-associated core"/>
    <property type="match status" value="2"/>
</dbReference>
<dbReference type="InterPro" id="IPR011047">
    <property type="entry name" value="Quinoprotein_ADH-like_sf"/>
</dbReference>
<evidence type="ECO:0000313" key="9">
    <source>
        <dbReference type="Proteomes" id="UP001597425"/>
    </source>
</evidence>
<dbReference type="InterPro" id="IPR013783">
    <property type="entry name" value="Ig-like_fold"/>
</dbReference>
<evidence type="ECO:0000259" key="7">
    <source>
        <dbReference type="Pfam" id="PF13360"/>
    </source>
</evidence>
<comment type="subcellular location">
    <subcellularLocation>
        <location evidence="1">Secreted</location>
    </subcellularLocation>
</comment>